<keyword evidence="5" id="KW-1015">Disulfide bond</keyword>
<feature type="domain" description="Ig-like" evidence="7">
    <location>
        <begin position="374"/>
        <end position="414"/>
    </location>
</feature>
<dbReference type="PROSITE" id="PS50835">
    <property type="entry name" value="IG_LIKE"/>
    <property type="match status" value="4"/>
</dbReference>
<dbReference type="RefSeq" id="XP_018318649.1">
    <property type="nucleotide sequence ID" value="XM_018463147.1"/>
</dbReference>
<keyword evidence="9" id="KW-1185">Reference proteome</keyword>
<feature type="domain" description="Ig-like" evidence="7">
    <location>
        <begin position="172"/>
        <end position="268"/>
    </location>
</feature>
<evidence type="ECO:0000256" key="4">
    <source>
        <dbReference type="ARBA" id="ARBA00023136"/>
    </source>
</evidence>
<dbReference type="Pfam" id="PF07686">
    <property type="entry name" value="V-set"/>
    <property type="match status" value="1"/>
</dbReference>
<dbReference type="STRING" id="224129.A0A1W4W3B8"/>
<evidence type="ECO:0000256" key="1">
    <source>
        <dbReference type="ARBA" id="ARBA00004167"/>
    </source>
</evidence>
<dbReference type="FunCoup" id="A0A1W4W3B8">
    <property type="interactions" value="3"/>
</dbReference>
<proteinExistence type="predicted"/>
<evidence type="ECO:0000256" key="2">
    <source>
        <dbReference type="ARBA" id="ARBA00022692"/>
    </source>
</evidence>
<dbReference type="GO" id="GO:0016020">
    <property type="term" value="C:membrane"/>
    <property type="evidence" value="ECO:0007669"/>
    <property type="project" value="UniProtKB-SubCell"/>
</dbReference>
<dbReference type="CDD" id="cd00063">
    <property type="entry name" value="FN3"/>
    <property type="match status" value="1"/>
</dbReference>
<dbReference type="SMART" id="SM00408">
    <property type="entry name" value="IGc2"/>
    <property type="match status" value="2"/>
</dbReference>
<feature type="transmembrane region" description="Helical" evidence="6">
    <location>
        <begin position="12"/>
        <end position="35"/>
    </location>
</feature>
<dbReference type="SMART" id="SM00406">
    <property type="entry name" value="IGv"/>
    <property type="match status" value="1"/>
</dbReference>
<evidence type="ECO:0000256" key="6">
    <source>
        <dbReference type="SAM" id="Phobius"/>
    </source>
</evidence>
<dbReference type="PANTHER" id="PTHR23278">
    <property type="entry name" value="SIDESTEP PROTEIN"/>
    <property type="match status" value="1"/>
</dbReference>
<dbReference type="InterPro" id="IPR003599">
    <property type="entry name" value="Ig_sub"/>
</dbReference>
<organism evidence="9 10">
    <name type="scientific">Agrilus planipennis</name>
    <name type="common">Emerald ash borer</name>
    <name type="synonym">Agrilus marcopoli</name>
    <dbReference type="NCBI Taxonomy" id="224129"/>
    <lineage>
        <taxon>Eukaryota</taxon>
        <taxon>Metazoa</taxon>
        <taxon>Ecdysozoa</taxon>
        <taxon>Arthropoda</taxon>
        <taxon>Hexapoda</taxon>
        <taxon>Insecta</taxon>
        <taxon>Pterygota</taxon>
        <taxon>Neoptera</taxon>
        <taxon>Endopterygota</taxon>
        <taxon>Coleoptera</taxon>
        <taxon>Polyphaga</taxon>
        <taxon>Elateriformia</taxon>
        <taxon>Buprestoidea</taxon>
        <taxon>Buprestidae</taxon>
        <taxon>Agrilinae</taxon>
        <taxon>Agrilus</taxon>
    </lineage>
</organism>
<accession>A0A1W4W3B8</accession>
<evidence type="ECO:0000256" key="5">
    <source>
        <dbReference type="ARBA" id="ARBA00023157"/>
    </source>
</evidence>
<dbReference type="Proteomes" id="UP000192223">
    <property type="component" value="Unplaced"/>
</dbReference>
<dbReference type="InterPro" id="IPR007110">
    <property type="entry name" value="Ig-like_dom"/>
</dbReference>
<evidence type="ECO:0000259" key="8">
    <source>
        <dbReference type="PROSITE" id="PS50853"/>
    </source>
</evidence>
<evidence type="ECO:0000259" key="7">
    <source>
        <dbReference type="PROSITE" id="PS50835"/>
    </source>
</evidence>
<keyword evidence="2 6" id="KW-0812">Transmembrane</keyword>
<evidence type="ECO:0000313" key="9">
    <source>
        <dbReference type="Proteomes" id="UP000192223"/>
    </source>
</evidence>
<dbReference type="PROSITE" id="PS50853">
    <property type="entry name" value="FN3"/>
    <property type="match status" value="1"/>
</dbReference>
<dbReference type="InterPro" id="IPR036116">
    <property type="entry name" value="FN3_sf"/>
</dbReference>
<protein>
    <submittedName>
        <fullName evidence="10">Hemicentin-1</fullName>
    </submittedName>
</protein>
<dbReference type="InterPro" id="IPR003961">
    <property type="entry name" value="FN3_dom"/>
</dbReference>
<dbReference type="InterPro" id="IPR003598">
    <property type="entry name" value="Ig_sub2"/>
</dbReference>
<gene>
    <name evidence="10" type="primary">LOC108732380</name>
</gene>
<keyword evidence="4 6" id="KW-0472">Membrane</keyword>
<dbReference type="SUPFAM" id="SSF48726">
    <property type="entry name" value="Immunoglobulin"/>
    <property type="match status" value="4"/>
</dbReference>
<evidence type="ECO:0000313" key="10">
    <source>
        <dbReference type="RefSeq" id="XP_018318649.1"/>
    </source>
</evidence>
<evidence type="ECO:0000256" key="3">
    <source>
        <dbReference type="ARBA" id="ARBA00022989"/>
    </source>
</evidence>
<dbReference type="Pfam" id="PF08205">
    <property type="entry name" value="C2-set_2"/>
    <property type="match status" value="1"/>
</dbReference>
<sequence length="671" mass="74742">MFFLCRKCNSGFYLCAGYRCILLLLQYLFGFLAFLSYRCCALDSEGFQKNLPAKVVWGVVGKDVELPCDLTTPTPKDTINMVFWFKDSAGVPLYSILARGSPLDKSSHLSTTDDLGSRSTFITDGEPSRARLRIRNVKEKDEGTFRCRVDFSNSPTRNFKINLTLVVQPSPPQIFDSKGREVVDEAGPFLEGQELFLSCQVTGGRPPPSLTWWHNGTILDSVVDTSRESFTTVNQLTISKVERSLRGNKLECKATSAEIAGTLNKDVRLVVYLRPSKVKIVTPNALMSVNKAHTVKCETSGSYPPAKLTWLLNDRLITNTDITEEKTESFTNSILTLNVKAEDDGQDLVCRADNPRFPGGSVEDRRQIQVAYPPKVAVHPGSGPMSHAKEGLNVTLHCDTKARPSPHAYSWYHDERFIQSNESAGILPLGNTYRPFVSLLLLNLLLFVSDAPRCKKGFEVMRVGVSYQHGTIIVDCHVEAIPDVTRFWWTYNTSKGVLPVSMQDSSSHIHNNDGTSTLHFSPENIHDVRSLACWASNSVGRQSNPCIFYIVPANRPMPPRNCVLRNTSWHTAEVSCTANEDGGLPQTFVLEVRNSPEYSEPTSVTTLSDQGENSPPLFRVLGQSPVFSLHSLEPDKKYNILVYAENAVGKSDPPVFIPNVQIQQYYSNNRT</sequence>
<dbReference type="InParanoid" id="A0A1W4W3B8"/>
<dbReference type="KEGG" id="apln:108732380"/>
<reference evidence="10" key="1">
    <citation type="submission" date="2025-08" db="UniProtKB">
        <authorList>
            <consortium name="RefSeq"/>
        </authorList>
    </citation>
    <scope>IDENTIFICATION</scope>
    <source>
        <tissue evidence="10">Entire body</tissue>
    </source>
</reference>
<dbReference type="InterPro" id="IPR013162">
    <property type="entry name" value="CD80_C2-set"/>
</dbReference>
<dbReference type="InterPro" id="IPR013106">
    <property type="entry name" value="Ig_V-set"/>
</dbReference>
<dbReference type="SMART" id="SM00409">
    <property type="entry name" value="IG"/>
    <property type="match status" value="3"/>
</dbReference>
<feature type="domain" description="Fibronectin type-III" evidence="8">
    <location>
        <begin position="558"/>
        <end position="665"/>
    </location>
</feature>
<feature type="domain" description="Ig-like" evidence="7">
    <location>
        <begin position="61"/>
        <end position="164"/>
    </location>
</feature>
<dbReference type="OrthoDB" id="6250964at2759"/>
<dbReference type="InterPro" id="IPR013783">
    <property type="entry name" value="Ig-like_fold"/>
</dbReference>
<dbReference type="InterPro" id="IPR036179">
    <property type="entry name" value="Ig-like_dom_sf"/>
</dbReference>
<keyword evidence="3 6" id="KW-1133">Transmembrane helix</keyword>
<dbReference type="SMART" id="SM00060">
    <property type="entry name" value="FN3"/>
    <property type="match status" value="1"/>
</dbReference>
<dbReference type="PANTHER" id="PTHR23278:SF4">
    <property type="entry name" value="SIDESTEP, ISOFORM C"/>
    <property type="match status" value="1"/>
</dbReference>
<dbReference type="Gene3D" id="2.60.40.10">
    <property type="entry name" value="Immunoglobulins"/>
    <property type="match status" value="6"/>
</dbReference>
<comment type="subcellular location">
    <subcellularLocation>
        <location evidence="1">Membrane</location>
        <topology evidence="1">Single-pass membrane protein</topology>
    </subcellularLocation>
</comment>
<dbReference type="AlphaFoldDB" id="A0A1W4W3B8"/>
<dbReference type="Pfam" id="PF13927">
    <property type="entry name" value="Ig_3"/>
    <property type="match status" value="1"/>
</dbReference>
<feature type="domain" description="Ig-like" evidence="7">
    <location>
        <begin position="275"/>
        <end position="369"/>
    </location>
</feature>
<dbReference type="GeneID" id="108732380"/>
<dbReference type="SUPFAM" id="SSF49265">
    <property type="entry name" value="Fibronectin type III"/>
    <property type="match status" value="1"/>
</dbReference>
<name>A0A1W4W3B8_AGRPL</name>